<accession>A0A7G9LL03</accession>
<organism evidence="1 2">
    <name type="scientific">Aliarcobacter cryaerophilus</name>
    <dbReference type="NCBI Taxonomy" id="28198"/>
    <lineage>
        <taxon>Bacteria</taxon>
        <taxon>Pseudomonadati</taxon>
        <taxon>Campylobacterota</taxon>
        <taxon>Epsilonproteobacteria</taxon>
        <taxon>Campylobacterales</taxon>
        <taxon>Arcobacteraceae</taxon>
        <taxon>Aliarcobacter</taxon>
    </lineage>
</organism>
<dbReference type="InterPro" id="IPR007357">
    <property type="entry name" value="PhrB-like"/>
</dbReference>
<dbReference type="RefSeq" id="WP_187473889.1">
    <property type="nucleotide sequence ID" value="NZ_CP060693.1"/>
</dbReference>
<protein>
    <submittedName>
        <fullName evidence="1">Cryptochrome/photolyase family protein</fullName>
    </submittedName>
</protein>
<reference evidence="1 2" key="1">
    <citation type="journal article" date="2020" name="Front. Microbiol.">
        <title>Genomic Analysis and Antimicrobial Resistance of Aliarcobacter cryaerophilus Strains From German Water Poultry.</title>
        <authorList>
            <person name="Muller E."/>
            <person name="Hotzel H."/>
            <person name="Ahlers C."/>
            <person name="Hanel I."/>
            <person name="Tomaso H."/>
            <person name="Abdel-Glil M.Y."/>
        </authorList>
    </citation>
    <scope>NUCLEOTIDE SEQUENCE [LARGE SCALE GENOMIC DNA]</scope>
    <source>
        <strain evidence="1 2">16CS1285-4</strain>
    </source>
</reference>
<proteinExistence type="predicted"/>
<dbReference type="Pfam" id="PF04244">
    <property type="entry name" value="DPRP"/>
    <property type="match status" value="1"/>
</dbReference>
<evidence type="ECO:0000313" key="1">
    <source>
        <dbReference type="EMBL" id="QNM89302.1"/>
    </source>
</evidence>
<name>A0A7G9LL03_9BACT</name>
<dbReference type="EMBL" id="CP060693">
    <property type="protein sequence ID" value="QNM89302.1"/>
    <property type="molecule type" value="Genomic_DNA"/>
</dbReference>
<dbReference type="Gene3D" id="3.40.50.620">
    <property type="entry name" value="HUPs"/>
    <property type="match status" value="1"/>
</dbReference>
<dbReference type="GO" id="GO:0016829">
    <property type="term" value="F:lyase activity"/>
    <property type="evidence" value="ECO:0007669"/>
    <property type="project" value="UniProtKB-KW"/>
</dbReference>
<dbReference type="Proteomes" id="UP000515842">
    <property type="component" value="Chromosome"/>
</dbReference>
<evidence type="ECO:0000313" key="2">
    <source>
        <dbReference type="Proteomes" id="UP000515842"/>
    </source>
</evidence>
<dbReference type="AlphaFoldDB" id="A0A7G9LL03"/>
<sequence length="51" mass="6276">MKIFILYPNQLFKNISNFIDKKVLLIEEPLFFTQYDFHIQKLILHRASMKF</sequence>
<gene>
    <name evidence="1" type="ORF">HOO34_06355</name>
</gene>
<dbReference type="InterPro" id="IPR014729">
    <property type="entry name" value="Rossmann-like_a/b/a_fold"/>
</dbReference>
<keyword evidence="1" id="KW-0456">Lyase</keyword>